<accession>A0A835AXG9</accession>
<dbReference type="EMBL" id="JACEFO010002177">
    <property type="protein sequence ID" value="KAF8675995.1"/>
    <property type="molecule type" value="Genomic_DNA"/>
</dbReference>
<evidence type="ECO:0000313" key="1">
    <source>
        <dbReference type="EMBL" id="KAF8675995.1"/>
    </source>
</evidence>
<proteinExistence type="predicted"/>
<evidence type="ECO:0000313" key="2">
    <source>
        <dbReference type="Proteomes" id="UP000636709"/>
    </source>
</evidence>
<protein>
    <submittedName>
        <fullName evidence="1">Uncharacterized protein</fullName>
    </submittedName>
</protein>
<sequence>MTDESNHDLLGSLLASRAGVAAFVPDILGASALEVLASRATPPARRTSWRCTPSSISPPARQGATICELRDLPRSLSDSRVATNPVCPLLDAMEHKTIAAFNVLSHEGAYPCLRGRSLRSIGGCLRWLDEKSDSLVLSSDGRACHGPRGERAMRMARLSACDFCVIGCLCHLSNQARAMHDARCTFEPGQLETPARAHGFRQPISFSARLAACQLHGYNLATERRAHGCDAWTRHAGNQTRL</sequence>
<organism evidence="1 2">
    <name type="scientific">Digitaria exilis</name>
    <dbReference type="NCBI Taxonomy" id="1010633"/>
    <lineage>
        <taxon>Eukaryota</taxon>
        <taxon>Viridiplantae</taxon>
        <taxon>Streptophyta</taxon>
        <taxon>Embryophyta</taxon>
        <taxon>Tracheophyta</taxon>
        <taxon>Spermatophyta</taxon>
        <taxon>Magnoliopsida</taxon>
        <taxon>Liliopsida</taxon>
        <taxon>Poales</taxon>
        <taxon>Poaceae</taxon>
        <taxon>PACMAD clade</taxon>
        <taxon>Panicoideae</taxon>
        <taxon>Panicodae</taxon>
        <taxon>Paniceae</taxon>
        <taxon>Anthephorinae</taxon>
        <taxon>Digitaria</taxon>
    </lineage>
</organism>
<reference evidence="1" key="1">
    <citation type="submission" date="2020-07" db="EMBL/GenBank/DDBJ databases">
        <title>Genome sequence and genetic diversity analysis of an under-domesticated orphan crop, white fonio (Digitaria exilis).</title>
        <authorList>
            <person name="Bennetzen J.L."/>
            <person name="Chen S."/>
            <person name="Ma X."/>
            <person name="Wang X."/>
            <person name="Yssel A.E.J."/>
            <person name="Chaluvadi S.R."/>
            <person name="Johnson M."/>
            <person name="Gangashetty P."/>
            <person name="Hamidou F."/>
            <person name="Sanogo M.D."/>
            <person name="Zwaenepoel A."/>
            <person name="Wallace J."/>
            <person name="Van De Peer Y."/>
            <person name="Van Deynze A."/>
        </authorList>
    </citation>
    <scope>NUCLEOTIDE SEQUENCE</scope>
    <source>
        <tissue evidence="1">Leaves</tissue>
    </source>
</reference>
<comment type="caution">
    <text evidence="1">The sequence shown here is derived from an EMBL/GenBank/DDBJ whole genome shotgun (WGS) entry which is preliminary data.</text>
</comment>
<dbReference type="Proteomes" id="UP000636709">
    <property type="component" value="Unassembled WGS sequence"/>
</dbReference>
<dbReference type="AlphaFoldDB" id="A0A835AXG9"/>
<name>A0A835AXG9_9POAL</name>
<keyword evidence="2" id="KW-1185">Reference proteome</keyword>
<gene>
    <name evidence="1" type="ORF">HU200_047498</name>
</gene>